<comment type="caution">
    <text evidence="2">The sequence shown here is derived from an EMBL/GenBank/DDBJ whole genome shotgun (WGS) entry which is preliminary data.</text>
</comment>
<sequence>MSTRGCGRGRRGHGRGRGAGAGSAASGHMPEMEAPASPVTEIGSHDRTGGDGALSQAMLRVLEWVAGASTGSAARGSIFERLRSNGAEVFRAEYWLEAVERIMDDLDSSVEQKLKGAVSLLRDEAY</sequence>
<dbReference type="GO" id="GO:0008237">
    <property type="term" value="F:metallopeptidase activity"/>
    <property type="evidence" value="ECO:0007669"/>
    <property type="project" value="UniProtKB-KW"/>
</dbReference>
<keyword evidence="2" id="KW-0645">Protease</keyword>
<accession>A0A5B6VYB6</accession>
<feature type="region of interest" description="Disordered" evidence="1">
    <location>
        <begin position="1"/>
        <end position="51"/>
    </location>
</feature>
<keyword evidence="2" id="KW-0378">Hydrolase</keyword>
<dbReference type="AlphaFoldDB" id="A0A5B6VYB6"/>
<reference evidence="3" key="1">
    <citation type="journal article" date="2019" name="Plant Biotechnol. J.">
        <title>Genome sequencing of the Australian wild diploid species Gossypium australe highlights disease resistance and delayed gland morphogenesis.</title>
        <authorList>
            <person name="Cai Y."/>
            <person name="Cai X."/>
            <person name="Wang Q."/>
            <person name="Wang P."/>
            <person name="Zhang Y."/>
            <person name="Cai C."/>
            <person name="Xu Y."/>
            <person name="Wang K."/>
            <person name="Zhou Z."/>
            <person name="Wang C."/>
            <person name="Geng S."/>
            <person name="Li B."/>
            <person name="Dong Q."/>
            <person name="Hou Y."/>
            <person name="Wang H."/>
            <person name="Ai P."/>
            <person name="Liu Z."/>
            <person name="Yi F."/>
            <person name="Sun M."/>
            <person name="An G."/>
            <person name="Cheng J."/>
            <person name="Zhang Y."/>
            <person name="Shi Q."/>
            <person name="Xie Y."/>
            <person name="Shi X."/>
            <person name="Chang Y."/>
            <person name="Huang F."/>
            <person name="Chen Y."/>
            <person name="Hong S."/>
            <person name="Mi L."/>
            <person name="Sun Q."/>
            <person name="Zhang L."/>
            <person name="Zhou B."/>
            <person name="Peng R."/>
            <person name="Zhang X."/>
            <person name="Liu F."/>
        </authorList>
    </citation>
    <scope>NUCLEOTIDE SEQUENCE [LARGE SCALE GENOMIC DNA]</scope>
    <source>
        <strain evidence="3">cv. PA1801</strain>
    </source>
</reference>
<name>A0A5B6VYB6_9ROSI</name>
<evidence type="ECO:0000256" key="1">
    <source>
        <dbReference type="SAM" id="MobiDB-lite"/>
    </source>
</evidence>
<feature type="compositionally biased region" description="Basic residues" evidence="1">
    <location>
        <begin position="7"/>
        <end position="16"/>
    </location>
</feature>
<evidence type="ECO:0000313" key="3">
    <source>
        <dbReference type="Proteomes" id="UP000325315"/>
    </source>
</evidence>
<evidence type="ECO:0000313" key="2">
    <source>
        <dbReference type="EMBL" id="KAA3473956.1"/>
    </source>
</evidence>
<dbReference type="GO" id="GO:0006508">
    <property type="term" value="P:proteolysis"/>
    <property type="evidence" value="ECO:0007669"/>
    <property type="project" value="UniProtKB-KW"/>
</dbReference>
<keyword evidence="2" id="KW-0482">Metalloprotease</keyword>
<protein>
    <submittedName>
        <fullName evidence="2">ATP-dependent zinc metalloprotease FtsH</fullName>
    </submittedName>
</protein>
<gene>
    <name evidence="2" type="ORF">EPI10_024291</name>
</gene>
<keyword evidence="3" id="KW-1185">Reference proteome</keyword>
<organism evidence="2 3">
    <name type="scientific">Gossypium australe</name>
    <dbReference type="NCBI Taxonomy" id="47621"/>
    <lineage>
        <taxon>Eukaryota</taxon>
        <taxon>Viridiplantae</taxon>
        <taxon>Streptophyta</taxon>
        <taxon>Embryophyta</taxon>
        <taxon>Tracheophyta</taxon>
        <taxon>Spermatophyta</taxon>
        <taxon>Magnoliopsida</taxon>
        <taxon>eudicotyledons</taxon>
        <taxon>Gunneridae</taxon>
        <taxon>Pentapetalae</taxon>
        <taxon>rosids</taxon>
        <taxon>malvids</taxon>
        <taxon>Malvales</taxon>
        <taxon>Malvaceae</taxon>
        <taxon>Malvoideae</taxon>
        <taxon>Gossypium</taxon>
    </lineage>
</organism>
<dbReference type="EMBL" id="SMMG02000005">
    <property type="protein sequence ID" value="KAA3473956.1"/>
    <property type="molecule type" value="Genomic_DNA"/>
</dbReference>
<proteinExistence type="predicted"/>
<dbReference type="Proteomes" id="UP000325315">
    <property type="component" value="Unassembled WGS sequence"/>
</dbReference>